<dbReference type="EMBL" id="JAERRJ010000002">
    <property type="protein sequence ID" value="MBL1073725.1"/>
    <property type="molecule type" value="Genomic_DNA"/>
</dbReference>
<evidence type="ECO:0000313" key="6">
    <source>
        <dbReference type="Proteomes" id="UP000602198"/>
    </source>
</evidence>
<keyword evidence="3" id="KW-0238">DNA-binding</keyword>
<comment type="caution">
    <text evidence="5">The sequence shown here is derived from an EMBL/GenBank/DDBJ whole genome shotgun (WGS) entry which is preliminary data.</text>
</comment>
<dbReference type="Proteomes" id="UP000602198">
    <property type="component" value="Unassembled WGS sequence"/>
</dbReference>
<dbReference type="RefSeq" id="WP_201944100.1">
    <property type="nucleotide sequence ID" value="NZ_JAERRJ010000002.1"/>
</dbReference>
<organism evidence="5 6">
    <name type="scientific">Nocardia acididurans</name>
    <dbReference type="NCBI Taxonomy" id="2802282"/>
    <lineage>
        <taxon>Bacteria</taxon>
        <taxon>Bacillati</taxon>
        <taxon>Actinomycetota</taxon>
        <taxon>Actinomycetes</taxon>
        <taxon>Mycobacteriales</taxon>
        <taxon>Nocardiaceae</taxon>
        <taxon>Nocardia</taxon>
    </lineage>
</organism>
<proteinExistence type="predicted"/>
<dbReference type="PANTHER" id="PTHR11361:SF34">
    <property type="entry name" value="DNA MISMATCH REPAIR PROTEIN MSH1, MITOCHONDRIAL"/>
    <property type="match status" value="1"/>
</dbReference>
<evidence type="ECO:0000256" key="1">
    <source>
        <dbReference type="ARBA" id="ARBA00022741"/>
    </source>
</evidence>
<accession>A0ABS1M0Z6</accession>
<name>A0ABS1M0Z6_9NOCA</name>
<evidence type="ECO:0000313" key="5">
    <source>
        <dbReference type="EMBL" id="MBL1073725.1"/>
    </source>
</evidence>
<feature type="domain" description="DNA mismatch repair proteins mutS family" evidence="4">
    <location>
        <begin position="306"/>
        <end position="482"/>
    </location>
</feature>
<evidence type="ECO:0000256" key="3">
    <source>
        <dbReference type="ARBA" id="ARBA00023125"/>
    </source>
</evidence>
<sequence length="484" mass="52332">MIPIDLLHPAGHPVRVARNGPDLATDLGLDELFTVMAAGDEFLADVVRTIVPVSLTDIEVIRYRQRVLADCCADPAMLRALYAIAAEATTVRRYMGGLAVLLQPLEALIGHLRRLRRTCERYAASCTAPGLVRFRDTVRAQLDDDYLDSLEKHAAALYFEDGLLFSAALGVGNKPARIMLHEPAKPAKRGLFGRRSGSGFEATSHFEHNHDPLKPVIQPAIAAVTEVVARVTDNVQEFFRRLRTELAFYLGCVHLHERLTAMGAPVCFPDPAPMGAAALDCRDLRDTALALTSTAVVGNDITGAGITFLVVTGANSGGKSTFLRSVGTAQLLMQAGIFVPARTFTAGLRDGVFTHFVRAEDPTMTHGRLDEELARMRAITDALRPAGMLLCNEPFASTNDRDATAIATPILSALLASGVTVVLVTHLYDYAHQRHAAAHPTDLFLRPARTGDGARTYHLTPAAPEPTSHGDDVFAATFGYRLPE</sequence>
<dbReference type="Gene3D" id="3.40.50.300">
    <property type="entry name" value="P-loop containing nucleotide triphosphate hydrolases"/>
    <property type="match status" value="1"/>
</dbReference>
<keyword evidence="2" id="KW-0067">ATP-binding</keyword>
<keyword evidence="6" id="KW-1185">Reference proteome</keyword>
<dbReference type="InterPro" id="IPR045076">
    <property type="entry name" value="MutS"/>
</dbReference>
<keyword evidence="1" id="KW-0547">Nucleotide-binding</keyword>
<gene>
    <name evidence="5" type="ORF">JK358_04905</name>
</gene>
<reference evidence="5 6" key="1">
    <citation type="submission" date="2021-01" db="EMBL/GenBank/DDBJ databases">
        <title>WGS of actinomycetes isolated from Thailand.</title>
        <authorList>
            <person name="Thawai C."/>
        </authorList>
    </citation>
    <scope>NUCLEOTIDE SEQUENCE [LARGE SCALE GENOMIC DNA]</scope>
    <source>
        <strain evidence="5 6">LPG 2</strain>
    </source>
</reference>
<dbReference type="Pfam" id="PF00488">
    <property type="entry name" value="MutS_V"/>
    <property type="match status" value="1"/>
</dbReference>
<evidence type="ECO:0000256" key="2">
    <source>
        <dbReference type="ARBA" id="ARBA00022840"/>
    </source>
</evidence>
<dbReference type="InterPro" id="IPR000432">
    <property type="entry name" value="DNA_mismatch_repair_MutS_C"/>
</dbReference>
<dbReference type="PANTHER" id="PTHR11361">
    <property type="entry name" value="DNA MISMATCH REPAIR PROTEIN MUTS FAMILY MEMBER"/>
    <property type="match status" value="1"/>
</dbReference>
<dbReference type="SMART" id="SM00534">
    <property type="entry name" value="MUTSac"/>
    <property type="match status" value="1"/>
</dbReference>
<dbReference type="InterPro" id="IPR027417">
    <property type="entry name" value="P-loop_NTPase"/>
</dbReference>
<dbReference type="SUPFAM" id="SSF52540">
    <property type="entry name" value="P-loop containing nucleoside triphosphate hydrolases"/>
    <property type="match status" value="1"/>
</dbReference>
<protein>
    <submittedName>
        <fullName evidence="5">DNA mismatch repair protein</fullName>
    </submittedName>
</protein>
<evidence type="ECO:0000259" key="4">
    <source>
        <dbReference type="SMART" id="SM00534"/>
    </source>
</evidence>